<accession>A0A7D9L6R9</accession>
<gene>
    <name evidence="2" type="ORF">PACLA_8A021949</name>
</gene>
<protein>
    <submittedName>
        <fullName evidence="2">Uncharacterized protein</fullName>
    </submittedName>
</protein>
<feature type="region of interest" description="Disordered" evidence="1">
    <location>
        <begin position="38"/>
        <end position="60"/>
    </location>
</feature>
<feature type="compositionally biased region" description="Polar residues" evidence="1">
    <location>
        <begin position="42"/>
        <end position="60"/>
    </location>
</feature>
<evidence type="ECO:0000256" key="1">
    <source>
        <dbReference type="SAM" id="MobiDB-lite"/>
    </source>
</evidence>
<dbReference type="EMBL" id="CACRXK020013289">
    <property type="protein sequence ID" value="CAB4024889.1"/>
    <property type="molecule type" value="Genomic_DNA"/>
</dbReference>
<name>A0A7D9L6R9_PARCT</name>
<keyword evidence="3" id="KW-1185">Reference proteome</keyword>
<dbReference type="Proteomes" id="UP001152795">
    <property type="component" value="Unassembled WGS sequence"/>
</dbReference>
<organism evidence="2 3">
    <name type="scientific">Paramuricea clavata</name>
    <name type="common">Red gorgonian</name>
    <name type="synonym">Violescent sea-whip</name>
    <dbReference type="NCBI Taxonomy" id="317549"/>
    <lineage>
        <taxon>Eukaryota</taxon>
        <taxon>Metazoa</taxon>
        <taxon>Cnidaria</taxon>
        <taxon>Anthozoa</taxon>
        <taxon>Octocorallia</taxon>
        <taxon>Malacalcyonacea</taxon>
        <taxon>Plexauridae</taxon>
        <taxon>Paramuricea</taxon>
    </lineage>
</organism>
<comment type="caution">
    <text evidence="2">The sequence shown here is derived from an EMBL/GenBank/DDBJ whole genome shotgun (WGS) entry which is preliminary data.</text>
</comment>
<evidence type="ECO:0000313" key="3">
    <source>
        <dbReference type="Proteomes" id="UP001152795"/>
    </source>
</evidence>
<evidence type="ECO:0000313" key="2">
    <source>
        <dbReference type="EMBL" id="CAB4024889.1"/>
    </source>
</evidence>
<sequence>MFASEVTRPKDSITMESEFIENPMASGMRLLSFSRPKRRASESSVSSTDSWLSRGSTIPSSSLSDCFSVLGLPLELELSIMGTVDQSILERARVAQDKRSRGCSSRSLPSSRQNSRTRLLNFCTVEDDETRVDDKGFLSTTLCSTEL</sequence>
<proteinExistence type="predicted"/>
<reference evidence="2" key="1">
    <citation type="submission" date="2020-04" db="EMBL/GenBank/DDBJ databases">
        <authorList>
            <person name="Alioto T."/>
            <person name="Alioto T."/>
            <person name="Gomez Garrido J."/>
        </authorList>
    </citation>
    <scope>NUCLEOTIDE SEQUENCE</scope>
    <source>
        <strain evidence="2">A484AB</strain>
    </source>
</reference>
<dbReference type="AlphaFoldDB" id="A0A7D9L6R9"/>